<evidence type="ECO:0000313" key="4">
    <source>
        <dbReference type="Proteomes" id="UP000250321"/>
    </source>
</evidence>
<dbReference type="Gene3D" id="1.25.40.10">
    <property type="entry name" value="Tetratricopeptide repeat domain"/>
    <property type="match status" value="2"/>
</dbReference>
<proteinExistence type="inferred from homology"/>
<dbReference type="SUPFAM" id="SSF48452">
    <property type="entry name" value="TPR-like"/>
    <property type="match status" value="1"/>
</dbReference>
<comment type="similarity">
    <text evidence="1">Belongs to the PPR family. P subfamily.</text>
</comment>
<reference evidence="3 4" key="1">
    <citation type="submission" date="2018-02" db="EMBL/GenBank/DDBJ databases">
        <title>Draft genome of wild Prunus yedoensis var. nudiflora.</title>
        <authorList>
            <person name="Baek S."/>
            <person name="Kim J.-H."/>
            <person name="Choi K."/>
            <person name="Kim G.-B."/>
            <person name="Cho A."/>
            <person name="Jang H."/>
            <person name="Shin C.-H."/>
            <person name="Yu H.-J."/>
            <person name="Mun J.-H."/>
        </authorList>
    </citation>
    <scope>NUCLEOTIDE SEQUENCE [LARGE SCALE GENOMIC DNA]</scope>
    <source>
        <strain evidence="4">cv. Jeju island</strain>
        <tissue evidence="3">Leaf</tissue>
    </source>
</reference>
<sequence length="478" mass="54546">MKLLASNPWCGHAISRVLGALLYSTEALASSTISSSPPFQSLYRRILSVGNRNPRVSVVPMLAQWVKEGRELKQPEIKDFIKQLRKSRRHSQALEVSEWMSDVMKHDLSPGDIAVRLDLISKVRGLQQAERYFDSIPYPFRVVQVYGSLLYCYARRKSVENAEITFGKMKELGFAKGFRDYNVMVSLFFGTGEYEKLHVLVEEMEEKNINYDIHTLKLRMLSYAATGDIDQMEKLLVKMEADPLVTMDWRGYFVAAKACSKAGLLEKTSTLLRRSEQLIDNNTRKIGYGRLMTSHAVIGNKDEVYRIWDLHKNTLGLYNKRYRCMVSSLMKLGDIDGAEKIVQEWESGVKCYDIRIPNLLVTAYCRQGLFEKSKSYVEKLMESGKGNASTFLVLATEYHMNGHMGEAVEAMKNAAKMSSRPGWKFNHSTLYACLKYLKEKRDMKSALEILRLVGKKGNLPKGSWDKLENYVDGGQPQV</sequence>
<gene>
    <name evidence="3" type="ORF">Pyn_32222</name>
</gene>
<accession>A0A314V027</accession>
<evidence type="ECO:0000313" key="3">
    <source>
        <dbReference type="EMBL" id="PQM40309.1"/>
    </source>
</evidence>
<evidence type="ECO:0000256" key="1">
    <source>
        <dbReference type="ARBA" id="ARBA00007626"/>
    </source>
</evidence>
<dbReference type="AlphaFoldDB" id="A0A314V027"/>
<protein>
    <recommendedName>
        <fullName evidence="5">Pentatricopeptide repeat-containing protein</fullName>
    </recommendedName>
</protein>
<dbReference type="PANTHER" id="PTHR45717">
    <property type="entry name" value="OS12G0527900 PROTEIN"/>
    <property type="match status" value="1"/>
</dbReference>
<dbReference type="OrthoDB" id="1890565at2759"/>
<evidence type="ECO:0000256" key="2">
    <source>
        <dbReference type="ARBA" id="ARBA00022737"/>
    </source>
</evidence>
<dbReference type="InterPro" id="IPR011990">
    <property type="entry name" value="TPR-like_helical_dom_sf"/>
</dbReference>
<name>A0A314V027_PRUYE</name>
<keyword evidence="4" id="KW-1185">Reference proteome</keyword>
<dbReference type="EMBL" id="PJQY01003091">
    <property type="protein sequence ID" value="PQM40309.1"/>
    <property type="molecule type" value="Genomic_DNA"/>
</dbReference>
<evidence type="ECO:0008006" key="5">
    <source>
        <dbReference type="Google" id="ProtNLM"/>
    </source>
</evidence>
<comment type="caution">
    <text evidence="3">The sequence shown here is derived from an EMBL/GenBank/DDBJ whole genome shotgun (WGS) entry which is preliminary data.</text>
</comment>
<dbReference type="Proteomes" id="UP000250321">
    <property type="component" value="Unassembled WGS sequence"/>
</dbReference>
<dbReference type="PANTHER" id="PTHR45717:SF10">
    <property type="entry name" value="OS10G0501000 PROTEIN"/>
    <property type="match status" value="1"/>
</dbReference>
<dbReference type="GO" id="GO:0003729">
    <property type="term" value="F:mRNA binding"/>
    <property type="evidence" value="ECO:0007669"/>
    <property type="project" value="UniProtKB-ARBA"/>
</dbReference>
<keyword evidence="2" id="KW-0677">Repeat</keyword>
<dbReference type="GO" id="GO:0005739">
    <property type="term" value="C:mitochondrion"/>
    <property type="evidence" value="ECO:0007669"/>
    <property type="project" value="TreeGrafter"/>
</dbReference>
<dbReference type="Pfam" id="PF01535">
    <property type="entry name" value="PPR"/>
    <property type="match status" value="4"/>
</dbReference>
<organism evidence="3 4">
    <name type="scientific">Prunus yedoensis var. nudiflora</name>
    <dbReference type="NCBI Taxonomy" id="2094558"/>
    <lineage>
        <taxon>Eukaryota</taxon>
        <taxon>Viridiplantae</taxon>
        <taxon>Streptophyta</taxon>
        <taxon>Embryophyta</taxon>
        <taxon>Tracheophyta</taxon>
        <taxon>Spermatophyta</taxon>
        <taxon>Magnoliopsida</taxon>
        <taxon>eudicotyledons</taxon>
        <taxon>Gunneridae</taxon>
        <taxon>Pentapetalae</taxon>
        <taxon>rosids</taxon>
        <taxon>fabids</taxon>
        <taxon>Rosales</taxon>
        <taxon>Rosaceae</taxon>
        <taxon>Amygdaloideae</taxon>
        <taxon>Amygdaleae</taxon>
        <taxon>Prunus</taxon>
    </lineage>
</organism>
<dbReference type="InterPro" id="IPR002885">
    <property type="entry name" value="PPR_rpt"/>
</dbReference>